<reference evidence="4 5" key="1">
    <citation type="journal article" date="2016" name="Nat. Commun.">
        <title>Thousands of microbial genomes shed light on interconnected biogeochemical processes in an aquifer system.</title>
        <authorList>
            <person name="Anantharaman K."/>
            <person name="Brown C.T."/>
            <person name="Hug L.A."/>
            <person name="Sharon I."/>
            <person name="Castelle C.J."/>
            <person name="Probst A.J."/>
            <person name="Thomas B.C."/>
            <person name="Singh A."/>
            <person name="Wilkins M.J."/>
            <person name="Karaoz U."/>
            <person name="Brodie E.L."/>
            <person name="Williams K.H."/>
            <person name="Hubbard S.S."/>
            <person name="Banfield J.F."/>
        </authorList>
    </citation>
    <scope>NUCLEOTIDE SEQUENCE [LARGE SCALE GENOMIC DNA]</scope>
</reference>
<dbReference type="InterPro" id="IPR007597">
    <property type="entry name" value="CheC"/>
</dbReference>
<evidence type="ECO:0000313" key="5">
    <source>
        <dbReference type="Proteomes" id="UP000178943"/>
    </source>
</evidence>
<dbReference type="EMBL" id="MFGW01000124">
    <property type="protein sequence ID" value="OGF64979.1"/>
    <property type="molecule type" value="Genomic_DNA"/>
</dbReference>
<dbReference type="AlphaFoldDB" id="A0A1F5VNJ3"/>
<comment type="caution">
    <text evidence="4">The sequence shown here is derived from an EMBL/GenBank/DDBJ whole genome shotgun (WGS) entry which is preliminary data.</text>
</comment>
<dbReference type="GO" id="GO:0006935">
    <property type="term" value="P:chemotaxis"/>
    <property type="evidence" value="ECO:0007669"/>
    <property type="project" value="UniProtKB-KW"/>
</dbReference>
<dbReference type="GO" id="GO:0016787">
    <property type="term" value="F:hydrolase activity"/>
    <property type="evidence" value="ECO:0007669"/>
    <property type="project" value="UniProtKB-KW"/>
</dbReference>
<keyword evidence="1" id="KW-0145">Chemotaxis</keyword>
<dbReference type="STRING" id="1817863.A2Y62_00665"/>
<dbReference type="SUPFAM" id="SSF103039">
    <property type="entry name" value="CheC-like"/>
    <property type="match status" value="1"/>
</dbReference>
<dbReference type="InterPro" id="IPR028976">
    <property type="entry name" value="CheC-like_sf"/>
</dbReference>
<dbReference type="Gene3D" id="3.40.1550.10">
    <property type="entry name" value="CheC-like"/>
    <property type="match status" value="1"/>
</dbReference>
<feature type="domain" description="CheC-like protein" evidence="3">
    <location>
        <begin position="113"/>
        <end position="147"/>
    </location>
</feature>
<keyword evidence="2" id="KW-0378">Hydrolase</keyword>
<gene>
    <name evidence="4" type="ORF">A2Y62_00665</name>
</gene>
<name>A0A1F5VNJ3_9BACT</name>
<dbReference type="Pfam" id="PF04509">
    <property type="entry name" value="CheC"/>
    <property type="match status" value="2"/>
</dbReference>
<evidence type="ECO:0000313" key="4">
    <source>
        <dbReference type="EMBL" id="OGF64979.1"/>
    </source>
</evidence>
<dbReference type="PANTHER" id="PTHR43693">
    <property type="entry name" value="PROTEIN PHOSPHATASE CHEZ"/>
    <property type="match status" value="1"/>
</dbReference>
<sequence length="204" mass="22058">MTLSFEKLSEKQVDVLKEIANIGAGHATTALFQMIGHRIDLQVPRVTVLPLSAVPDALGGPEKLVIGLFLKIYGDATGNILIMFPVESASLLLKMLLGDSKYDALALLDESEISALKELGNILSASYLNAIARFLNIMLIPSVPGFSCDMAGAVVDYILIELGKVANVALLMETNFTSLQGNMNGHFFLLPDYNSLEIFLRSAK</sequence>
<feature type="domain" description="CheC-like protein" evidence="3">
    <location>
        <begin position="14"/>
        <end position="47"/>
    </location>
</feature>
<accession>A0A1F5VNJ3</accession>
<dbReference type="InterPro" id="IPR050992">
    <property type="entry name" value="CheZ_family_phosphatases"/>
</dbReference>
<organism evidence="4 5">
    <name type="scientific">Candidatus Fischerbacteria bacterium RBG_13_37_8</name>
    <dbReference type="NCBI Taxonomy" id="1817863"/>
    <lineage>
        <taxon>Bacteria</taxon>
        <taxon>Candidatus Fischeribacteriota</taxon>
    </lineage>
</organism>
<dbReference type="Proteomes" id="UP000178943">
    <property type="component" value="Unassembled WGS sequence"/>
</dbReference>
<proteinExistence type="predicted"/>
<protein>
    <submittedName>
        <fullName evidence="4">CheY-P-specific phosphatase CheC</fullName>
    </submittedName>
</protein>
<evidence type="ECO:0000256" key="2">
    <source>
        <dbReference type="ARBA" id="ARBA00022801"/>
    </source>
</evidence>
<dbReference type="CDD" id="cd17909">
    <property type="entry name" value="CheC_ClassI"/>
    <property type="match status" value="1"/>
</dbReference>
<dbReference type="PANTHER" id="PTHR43693:SF1">
    <property type="entry name" value="PROTEIN PHOSPHATASE CHEZ"/>
    <property type="match status" value="1"/>
</dbReference>
<evidence type="ECO:0000259" key="3">
    <source>
        <dbReference type="Pfam" id="PF04509"/>
    </source>
</evidence>
<evidence type="ECO:0000256" key="1">
    <source>
        <dbReference type="ARBA" id="ARBA00022500"/>
    </source>
</evidence>